<keyword evidence="4" id="KW-1133">Transmembrane helix</keyword>
<evidence type="ECO:0000256" key="1">
    <source>
        <dbReference type="ARBA" id="ARBA00022614"/>
    </source>
</evidence>
<dbReference type="InterPro" id="IPR013210">
    <property type="entry name" value="LRR_N_plant-typ"/>
</dbReference>
<reference evidence="6 7" key="1">
    <citation type="journal article" date="2018" name="Sci. Data">
        <title>The draft genome sequence of cork oak.</title>
        <authorList>
            <person name="Ramos A.M."/>
            <person name="Usie A."/>
            <person name="Barbosa P."/>
            <person name="Barros P.M."/>
            <person name="Capote T."/>
            <person name="Chaves I."/>
            <person name="Simoes F."/>
            <person name="Abreu I."/>
            <person name="Carrasquinho I."/>
            <person name="Faro C."/>
            <person name="Guimaraes J.B."/>
            <person name="Mendonca D."/>
            <person name="Nobrega F."/>
            <person name="Rodrigues L."/>
            <person name="Saibo N.J.M."/>
            <person name="Varela M.C."/>
            <person name="Egas C."/>
            <person name="Matos J."/>
            <person name="Miguel C.M."/>
            <person name="Oliveira M.M."/>
            <person name="Ricardo C.P."/>
            <person name="Goncalves S."/>
        </authorList>
    </citation>
    <scope>NUCLEOTIDE SEQUENCE [LARGE SCALE GENOMIC DNA]</scope>
    <source>
        <strain evidence="7">cv. HL8</strain>
    </source>
</reference>
<dbReference type="PANTHER" id="PTHR48060:SF24">
    <property type="entry name" value="NON-SPECIFIC SERINE_THREONINE PROTEIN KINASE"/>
    <property type="match status" value="1"/>
</dbReference>
<dbReference type="EMBL" id="PKMF04000366">
    <property type="protein sequence ID" value="KAK7835716.1"/>
    <property type="molecule type" value="Genomic_DNA"/>
</dbReference>
<comment type="caution">
    <text evidence="6">The sequence shown here is derived from an EMBL/GenBank/DDBJ whole genome shotgun (WGS) entry which is preliminary data.</text>
</comment>
<feature type="domain" description="Leucine-rich repeat-containing N-terminal plant-type" evidence="5">
    <location>
        <begin position="79"/>
        <end position="117"/>
    </location>
</feature>
<dbReference type="SUPFAM" id="SSF52058">
    <property type="entry name" value="L domain-like"/>
    <property type="match status" value="1"/>
</dbReference>
<name>A0AAW0KD27_QUESU</name>
<sequence>MAVMAVGELAGGGRIDCGLWRWANRLVVGESSVMANLCSDLGGGNQSNFVVDLLVIVYKLLLVLLLLSLLPLTETASPATQAEALIEWKNSLLPSSFLSSWSSTNITNLCKWNGMVCGSTGTVSQIIISGANLNGTLAQFNFTPFLNVLSGPIPSEIGQLTELQYVSFYNSLNGTIPYQFSNLQNVWYLDLGSNYIATPDW</sequence>
<dbReference type="Pfam" id="PF08263">
    <property type="entry name" value="LRRNT_2"/>
    <property type="match status" value="1"/>
</dbReference>
<dbReference type="InterPro" id="IPR053211">
    <property type="entry name" value="DNA_repair-toleration"/>
</dbReference>
<gene>
    <name evidence="6" type="primary">FLS2_1</name>
    <name evidence="6" type="ORF">CFP56_023247</name>
</gene>
<evidence type="ECO:0000256" key="4">
    <source>
        <dbReference type="SAM" id="Phobius"/>
    </source>
</evidence>
<dbReference type="AlphaFoldDB" id="A0AAW0KD27"/>
<keyword evidence="3" id="KW-0677">Repeat</keyword>
<proteinExistence type="predicted"/>
<evidence type="ECO:0000313" key="6">
    <source>
        <dbReference type="EMBL" id="KAK7835716.1"/>
    </source>
</evidence>
<evidence type="ECO:0000256" key="3">
    <source>
        <dbReference type="ARBA" id="ARBA00022737"/>
    </source>
</evidence>
<keyword evidence="7" id="KW-1185">Reference proteome</keyword>
<keyword evidence="4" id="KW-0812">Transmembrane</keyword>
<dbReference type="Proteomes" id="UP000237347">
    <property type="component" value="Unassembled WGS sequence"/>
</dbReference>
<dbReference type="PANTHER" id="PTHR48060">
    <property type="entry name" value="DNA DAMAGE-REPAIR/TOLERATION PROTEIN DRT100"/>
    <property type="match status" value="1"/>
</dbReference>
<accession>A0AAW0KD27</accession>
<feature type="transmembrane region" description="Helical" evidence="4">
    <location>
        <begin position="49"/>
        <end position="70"/>
    </location>
</feature>
<evidence type="ECO:0000259" key="5">
    <source>
        <dbReference type="Pfam" id="PF08263"/>
    </source>
</evidence>
<keyword evidence="4" id="KW-0472">Membrane</keyword>
<organism evidence="6 7">
    <name type="scientific">Quercus suber</name>
    <name type="common">Cork oak</name>
    <dbReference type="NCBI Taxonomy" id="58331"/>
    <lineage>
        <taxon>Eukaryota</taxon>
        <taxon>Viridiplantae</taxon>
        <taxon>Streptophyta</taxon>
        <taxon>Embryophyta</taxon>
        <taxon>Tracheophyta</taxon>
        <taxon>Spermatophyta</taxon>
        <taxon>Magnoliopsida</taxon>
        <taxon>eudicotyledons</taxon>
        <taxon>Gunneridae</taxon>
        <taxon>Pentapetalae</taxon>
        <taxon>rosids</taxon>
        <taxon>fabids</taxon>
        <taxon>Fagales</taxon>
        <taxon>Fagaceae</taxon>
        <taxon>Quercus</taxon>
    </lineage>
</organism>
<dbReference type="Gene3D" id="3.80.10.10">
    <property type="entry name" value="Ribonuclease Inhibitor"/>
    <property type="match status" value="2"/>
</dbReference>
<protein>
    <submittedName>
        <fullName evidence="6">Lrr receptor-like serine/threonine-protein kinase fls2</fullName>
    </submittedName>
</protein>
<evidence type="ECO:0000256" key="2">
    <source>
        <dbReference type="ARBA" id="ARBA00022729"/>
    </source>
</evidence>
<dbReference type="GO" id="GO:0016301">
    <property type="term" value="F:kinase activity"/>
    <property type="evidence" value="ECO:0007669"/>
    <property type="project" value="UniProtKB-KW"/>
</dbReference>
<keyword evidence="2" id="KW-0732">Signal</keyword>
<evidence type="ECO:0000313" key="7">
    <source>
        <dbReference type="Proteomes" id="UP000237347"/>
    </source>
</evidence>
<dbReference type="InterPro" id="IPR032675">
    <property type="entry name" value="LRR_dom_sf"/>
</dbReference>
<keyword evidence="1" id="KW-0433">Leucine-rich repeat</keyword>